<dbReference type="Pfam" id="PF13499">
    <property type="entry name" value="EF-hand_7"/>
    <property type="match status" value="1"/>
</dbReference>
<reference evidence="5" key="1">
    <citation type="submission" date="2019-08" db="EMBL/GenBank/DDBJ databases">
        <title>The genome of the North American firefly Photinus pyralis.</title>
        <authorList>
            <consortium name="Photinus pyralis genome working group"/>
            <person name="Fallon T.R."/>
            <person name="Sander Lower S.E."/>
            <person name="Weng J.-K."/>
        </authorList>
    </citation>
    <scope>NUCLEOTIDE SEQUENCE</scope>
    <source>
        <strain evidence="5">TRF0915ILg1</strain>
        <tissue evidence="5">Whole body</tissue>
    </source>
</reference>
<protein>
    <recommendedName>
        <fullName evidence="4">EF-hand domain-containing protein</fullName>
    </recommendedName>
</protein>
<keyword evidence="2" id="KW-0677">Repeat</keyword>
<dbReference type="SUPFAM" id="SSF47473">
    <property type="entry name" value="EF-hand"/>
    <property type="match status" value="1"/>
</dbReference>
<evidence type="ECO:0000259" key="4">
    <source>
        <dbReference type="PROSITE" id="PS50222"/>
    </source>
</evidence>
<dbReference type="PANTHER" id="PTHR23055">
    <property type="entry name" value="CALCIUM BINDING PROTEINS"/>
    <property type="match status" value="1"/>
</dbReference>
<dbReference type="InterPro" id="IPR002048">
    <property type="entry name" value="EF_hand_dom"/>
</dbReference>
<organism evidence="5 6">
    <name type="scientific">Ignelater luminosus</name>
    <name type="common">Cucubano</name>
    <name type="synonym">Pyrophorus luminosus</name>
    <dbReference type="NCBI Taxonomy" id="2038154"/>
    <lineage>
        <taxon>Eukaryota</taxon>
        <taxon>Metazoa</taxon>
        <taxon>Ecdysozoa</taxon>
        <taxon>Arthropoda</taxon>
        <taxon>Hexapoda</taxon>
        <taxon>Insecta</taxon>
        <taxon>Pterygota</taxon>
        <taxon>Neoptera</taxon>
        <taxon>Endopterygota</taxon>
        <taxon>Coleoptera</taxon>
        <taxon>Polyphaga</taxon>
        <taxon>Elateriformia</taxon>
        <taxon>Elateroidea</taxon>
        <taxon>Elateridae</taxon>
        <taxon>Agrypninae</taxon>
        <taxon>Pyrophorini</taxon>
        <taxon>Ignelater</taxon>
    </lineage>
</organism>
<dbReference type="PANTHER" id="PTHR23055:SF190">
    <property type="entry name" value="AT17667P-RELATED"/>
    <property type="match status" value="1"/>
</dbReference>
<evidence type="ECO:0000256" key="1">
    <source>
        <dbReference type="ARBA" id="ARBA00022723"/>
    </source>
</evidence>
<comment type="caution">
    <text evidence="5">The sequence shown here is derived from an EMBL/GenBank/DDBJ whole genome shotgun (WGS) entry which is preliminary data.</text>
</comment>
<evidence type="ECO:0000313" key="6">
    <source>
        <dbReference type="Proteomes" id="UP000801492"/>
    </source>
</evidence>
<dbReference type="InterPro" id="IPR018247">
    <property type="entry name" value="EF_Hand_1_Ca_BS"/>
</dbReference>
<proteinExistence type="predicted"/>
<evidence type="ECO:0000313" key="5">
    <source>
        <dbReference type="EMBL" id="KAF2892733.1"/>
    </source>
</evidence>
<evidence type="ECO:0000256" key="3">
    <source>
        <dbReference type="ARBA" id="ARBA00022837"/>
    </source>
</evidence>
<evidence type="ECO:0000256" key="2">
    <source>
        <dbReference type="ARBA" id="ARBA00022737"/>
    </source>
</evidence>
<keyword evidence="3" id="KW-0106">Calcium</keyword>
<gene>
    <name evidence="5" type="ORF">ILUMI_13439</name>
</gene>
<dbReference type="InterPro" id="IPR028846">
    <property type="entry name" value="Recoverin"/>
</dbReference>
<dbReference type="AlphaFoldDB" id="A0A8K0CSA7"/>
<sequence length="244" mass="28436">MVNRTKRGSAGKTATFTEELKRRTAKASRDHLDESLDTMEETRFKRKYVDLIHKLSKELHFTREELESLVVIYYKLLRANNTDRKEITKNEVKDILHDTFDITDTKMAGYIICKLDKRPGPNFSMENWLRSMSLYLRGTFDEQIKFCFEVYDIMSKGVLDPRMLMHLMSGSLLGEHDDMEVLKDLVECVTKKMDLDRDGVISLEDFRQVIVEEPLLLECFGQCLPTRLASKAFLISFTPYIGKL</sequence>
<keyword evidence="6" id="KW-1185">Reference proteome</keyword>
<dbReference type="OrthoDB" id="191686at2759"/>
<dbReference type="InterPro" id="IPR011992">
    <property type="entry name" value="EF-hand-dom_pair"/>
</dbReference>
<keyword evidence="1" id="KW-0479">Metal-binding</keyword>
<dbReference type="GO" id="GO:0005509">
    <property type="term" value="F:calcium ion binding"/>
    <property type="evidence" value="ECO:0007669"/>
    <property type="project" value="InterPro"/>
</dbReference>
<dbReference type="PROSITE" id="PS50222">
    <property type="entry name" value="EF_HAND_2"/>
    <property type="match status" value="1"/>
</dbReference>
<dbReference type="Gene3D" id="1.10.238.10">
    <property type="entry name" value="EF-hand"/>
    <property type="match status" value="1"/>
</dbReference>
<dbReference type="PROSITE" id="PS00018">
    <property type="entry name" value="EF_HAND_1"/>
    <property type="match status" value="1"/>
</dbReference>
<name>A0A8K0CSA7_IGNLU</name>
<accession>A0A8K0CSA7</accession>
<dbReference type="EMBL" id="VTPC01008543">
    <property type="protein sequence ID" value="KAF2892733.1"/>
    <property type="molecule type" value="Genomic_DNA"/>
</dbReference>
<dbReference type="Proteomes" id="UP000801492">
    <property type="component" value="Unassembled WGS sequence"/>
</dbReference>
<feature type="domain" description="EF-hand" evidence="4">
    <location>
        <begin position="181"/>
        <end position="216"/>
    </location>
</feature>